<evidence type="ECO:0000313" key="5">
    <source>
        <dbReference type="Proteomes" id="UP000070412"/>
    </source>
</evidence>
<dbReference type="InterPro" id="IPR002048">
    <property type="entry name" value="EF_hand_dom"/>
</dbReference>
<keyword evidence="5" id="KW-1185">Reference proteome</keyword>
<organism evidence="3">
    <name type="scientific">Sarcoptes scabiei</name>
    <name type="common">Itch mite</name>
    <name type="synonym">Acarus scabiei</name>
    <dbReference type="NCBI Taxonomy" id="52283"/>
    <lineage>
        <taxon>Eukaryota</taxon>
        <taxon>Metazoa</taxon>
        <taxon>Ecdysozoa</taxon>
        <taxon>Arthropoda</taxon>
        <taxon>Chelicerata</taxon>
        <taxon>Arachnida</taxon>
        <taxon>Acari</taxon>
        <taxon>Acariformes</taxon>
        <taxon>Sarcoptiformes</taxon>
        <taxon>Astigmata</taxon>
        <taxon>Psoroptidia</taxon>
        <taxon>Sarcoptoidea</taxon>
        <taxon>Sarcoptidae</taxon>
        <taxon>Sarcoptinae</taxon>
        <taxon>Sarcoptes</taxon>
    </lineage>
</organism>
<dbReference type="SUPFAM" id="SSF56300">
    <property type="entry name" value="Metallo-dependent phosphatases"/>
    <property type="match status" value="1"/>
</dbReference>
<feature type="compositionally biased region" description="Basic and acidic residues" evidence="1">
    <location>
        <begin position="1"/>
        <end position="14"/>
    </location>
</feature>
<dbReference type="GO" id="GO:0004722">
    <property type="term" value="F:protein serine/threonine phosphatase activity"/>
    <property type="evidence" value="ECO:0007669"/>
    <property type="project" value="TreeGrafter"/>
</dbReference>
<dbReference type="Proteomes" id="UP000070412">
    <property type="component" value="Unassembled WGS sequence"/>
</dbReference>
<dbReference type="EnsemblMetazoa" id="SSS_1842s_mrna">
    <property type="protein sequence ID" value="KAF7488309.1"/>
    <property type="gene ID" value="SSS_1842"/>
</dbReference>
<protein>
    <submittedName>
        <fullName evidence="3">Serine/threonine-protein phosphatase PP1-gamma catalytic subunit</fullName>
    </submittedName>
</protein>
<dbReference type="AlphaFoldDB" id="A0A834VAP8"/>
<dbReference type="PROSITE" id="PS50222">
    <property type="entry name" value="EF_HAND_2"/>
    <property type="match status" value="1"/>
</dbReference>
<name>A0A834VAP8_SARSC</name>
<dbReference type="InterPro" id="IPR011992">
    <property type="entry name" value="EF-hand-dom_pair"/>
</dbReference>
<dbReference type="PRINTS" id="PR00114">
    <property type="entry name" value="STPHPHTASE"/>
</dbReference>
<dbReference type="CDD" id="cd00144">
    <property type="entry name" value="MPP_PPP_family"/>
    <property type="match status" value="1"/>
</dbReference>
<dbReference type="InterPro" id="IPR006186">
    <property type="entry name" value="Ser/Thr-sp_prot-phosphatase"/>
</dbReference>
<dbReference type="EMBL" id="WVUK01000066">
    <property type="protein sequence ID" value="KAF7488309.1"/>
    <property type="molecule type" value="Genomic_DNA"/>
</dbReference>
<evidence type="ECO:0000259" key="2">
    <source>
        <dbReference type="PROSITE" id="PS50222"/>
    </source>
</evidence>
<dbReference type="Gene3D" id="1.10.238.10">
    <property type="entry name" value="EF-hand"/>
    <property type="match status" value="1"/>
</dbReference>
<reference evidence="5" key="1">
    <citation type="journal article" date="2020" name="PLoS Negl. Trop. Dis.">
        <title>High-quality nuclear genome for Sarcoptes scabiei-A critical resource for a neglected parasite.</title>
        <authorList>
            <person name="Korhonen P.K."/>
            <person name="Gasser R.B."/>
            <person name="Ma G."/>
            <person name="Wang T."/>
            <person name="Stroehlein A.J."/>
            <person name="Young N.D."/>
            <person name="Ang C.S."/>
            <person name="Fernando D.D."/>
            <person name="Lu H.C."/>
            <person name="Taylor S."/>
            <person name="Reynolds S.L."/>
            <person name="Mofiz E."/>
            <person name="Najaraj S.H."/>
            <person name="Gowda H."/>
            <person name="Madugundu A."/>
            <person name="Renuse S."/>
            <person name="Holt D."/>
            <person name="Pandey A."/>
            <person name="Papenfuss A.T."/>
            <person name="Fischer K."/>
        </authorList>
    </citation>
    <scope>NUCLEOTIDE SEQUENCE [LARGE SCALE GENOMIC DNA]</scope>
</reference>
<dbReference type="OrthoDB" id="6495482at2759"/>
<dbReference type="GO" id="GO:0005509">
    <property type="term" value="F:calcium ion binding"/>
    <property type="evidence" value="ECO:0007669"/>
    <property type="project" value="InterPro"/>
</dbReference>
<reference evidence="3" key="2">
    <citation type="submission" date="2020-01" db="EMBL/GenBank/DDBJ databases">
        <authorList>
            <person name="Korhonen P.K.K."/>
            <person name="Guangxu M.G."/>
            <person name="Wang T.W."/>
            <person name="Stroehlein A.J.S."/>
            <person name="Young N.D."/>
            <person name="Ang C.-S.A."/>
            <person name="Fernando D.W.F."/>
            <person name="Lu H.L."/>
            <person name="Taylor S.T."/>
            <person name="Ehtesham M.E.M."/>
            <person name="Najaraj S.H.N."/>
            <person name="Harsha G.H.G."/>
            <person name="Madugundu A.M."/>
            <person name="Renuse S.R."/>
            <person name="Holt D.H."/>
            <person name="Pandey A.P."/>
            <person name="Papenfuss A.P."/>
            <person name="Gasser R.B.G."/>
            <person name="Fischer K.F."/>
        </authorList>
    </citation>
    <scope>NUCLEOTIDE SEQUENCE</scope>
    <source>
        <strain evidence="3">SSS_KF_BRIS2020</strain>
    </source>
</reference>
<accession>A0A834VAP8</accession>
<evidence type="ECO:0000313" key="4">
    <source>
        <dbReference type="EnsemblMetazoa" id="KAF7488309.1"/>
    </source>
</evidence>
<dbReference type="GO" id="GO:0005634">
    <property type="term" value="C:nucleus"/>
    <property type="evidence" value="ECO:0007669"/>
    <property type="project" value="TreeGrafter"/>
</dbReference>
<dbReference type="PANTHER" id="PTHR11668:SF496">
    <property type="entry name" value="SERINE_THREONINE-PROTEIN PHOSPHATASE"/>
    <property type="match status" value="1"/>
</dbReference>
<reference evidence="4" key="3">
    <citation type="submission" date="2022-06" db="UniProtKB">
        <authorList>
            <consortium name="EnsemblMetazoa"/>
        </authorList>
    </citation>
    <scope>IDENTIFICATION</scope>
</reference>
<dbReference type="PANTHER" id="PTHR11668">
    <property type="entry name" value="SERINE/THREONINE PROTEIN PHOSPHATASE"/>
    <property type="match status" value="1"/>
</dbReference>
<dbReference type="GO" id="GO:0005737">
    <property type="term" value="C:cytoplasm"/>
    <property type="evidence" value="ECO:0007669"/>
    <property type="project" value="TreeGrafter"/>
</dbReference>
<dbReference type="SUPFAM" id="SSF47473">
    <property type="entry name" value="EF-hand"/>
    <property type="match status" value="1"/>
</dbReference>
<sequence length="860" mass="101766">MSRENPLKISKDADTDQNLSSHPSLIDFDPETVIEIDSVDNETNKTNTNQRKFPFDMKQFDRHNRINSLDKDCCCLAIICINHRQIALKKFIDNLFFFPTLSIISSTESFDKVLRQFFSNHSLPEVAIESVQIIDVWRFRHPTNNHFVTRTIYRILLEDRHRFVCFTNSETLFWFSVDDLERMLKVELINFDDGRFLWGVEPYRILCGKSIRPNRSRSLLREIEWPMPIDRSLVSNALEYACVNLEDVETFYNEFLLHCYPSETISFISFIIFMLRIGITNQRIQSFDDIIRRSKMLFNCFKNDYDNDDVMTFQSLLIGLTIMNHNRMDLNQDEKFEHQASDRSFYFALKRFEYLFRYYDLDQNERIDFEEFRFLMNDYIGKLRDDYRLLSSKIEWIELDQARDRYIRSLFLKQAQNLDNLLDKIHFQLLIIDLTRNNPTIPSLMSVLLRSPFDLFVLIGARFSFTAIFNQRYRFLGDNLEFKYSICPVCARKPFFLSNQMINLGKRGTIVDMFRLELIRREENYFETFREEESINENYVLVLANNILTRLNKLAMIVFPMLSTANDSLIVSDRDLKNIENWFFKKRKDLFDAIRIILIAVRKIFARESRILKIQSPSYVFGDLNGNFRNLFRYSKQFWNCSPFLNISNYLFLGNLIGSNDWNLECIIYIFCYKILAPKSFFFLRGMNEIVSVSKRFRFLDSCEDLSLRFQLTQLIQASFDQISICAMIDDRIYCANRGLPKNIISLLEQVERLSSTSYHKNAWLNEEVLEISQHIDFLNQSKIQSDCHNDDENIIEKFLRKNSSSFLLLTHSASVNSYRIQYGGKVITITSSNTDRSSNNLSAAILVCADKIRIIELES</sequence>
<proteinExistence type="predicted"/>
<dbReference type="InterPro" id="IPR050341">
    <property type="entry name" value="PP1_catalytic_subunit"/>
</dbReference>
<feature type="region of interest" description="Disordered" evidence="1">
    <location>
        <begin position="1"/>
        <end position="25"/>
    </location>
</feature>
<dbReference type="SMART" id="SM00156">
    <property type="entry name" value="PP2Ac"/>
    <property type="match status" value="1"/>
</dbReference>
<gene>
    <name evidence="3" type="ORF">SSS_1842</name>
</gene>
<feature type="domain" description="EF-hand" evidence="2">
    <location>
        <begin position="347"/>
        <end position="382"/>
    </location>
</feature>
<dbReference type="InterPro" id="IPR029052">
    <property type="entry name" value="Metallo-depent_PP-like"/>
</dbReference>
<evidence type="ECO:0000256" key="1">
    <source>
        <dbReference type="SAM" id="MobiDB-lite"/>
    </source>
</evidence>
<evidence type="ECO:0000313" key="3">
    <source>
        <dbReference type="EMBL" id="KAF7488309.1"/>
    </source>
</evidence>
<dbReference type="Gene3D" id="3.60.21.10">
    <property type="match status" value="1"/>
</dbReference>